<evidence type="ECO:0000256" key="13">
    <source>
        <dbReference type="ARBA" id="ARBA00042119"/>
    </source>
</evidence>
<dbReference type="Gene3D" id="3.30.540.10">
    <property type="entry name" value="Fructose-1,6-Bisphosphatase, subunit A, domain 1"/>
    <property type="match status" value="1"/>
</dbReference>
<dbReference type="GO" id="GO:0052834">
    <property type="term" value="F:inositol monophosphate phosphatase activity"/>
    <property type="evidence" value="ECO:0007669"/>
    <property type="project" value="UniProtKB-EC"/>
</dbReference>
<comment type="cofactor">
    <cofactor evidence="2 14">
        <name>Mg(2+)</name>
        <dbReference type="ChEBI" id="CHEBI:18420"/>
    </cofactor>
</comment>
<dbReference type="PANTHER" id="PTHR43028">
    <property type="entry name" value="3'(2'),5'-BISPHOSPHATE NUCLEOTIDASE 1"/>
    <property type="match status" value="1"/>
</dbReference>
<evidence type="ECO:0000256" key="3">
    <source>
        <dbReference type="ARBA" id="ARBA00004167"/>
    </source>
</evidence>
<evidence type="ECO:0000256" key="1">
    <source>
        <dbReference type="ARBA" id="ARBA00001033"/>
    </source>
</evidence>
<dbReference type="AlphaFoldDB" id="A0AAV4RK73"/>
<dbReference type="GO" id="GO:0012505">
    <property type="term" value="C:endomembrane system"/>
    <property type="evidence" value="ECO:0007669"/>
    <property type="project" value="TreeGrafter"/>
</dbReference>
<keyword evidence="10 14" id="KW-0460">Magnesium</keyword>
<keyword evidence="8 14" id="KW-0479">Metal-binding</keyword>
<organism evidence="15 16">
    <name type="scientific">Caerostris darwini</name>
    <dbReference type="NCBI Taxonomy" id="1538125"/>
    <lineage>
        <taxon>Eukaryota</taxon>
        <taxon>Metazoa</taxon>
        <taxon>Ecdysozoa</taxon>
        <taxon>Arthropoda</taxon>
        <taxon>Chelicerata</taxon>
        <taxon>Arachnida</taxon>
        <taxon>Araneae</taxon>
        <taxon>Araneomorphae</taxon>
        <taxon>Entelegynae</taxon>
        <taxon>Araneoidea</taxon>
        <taxon>Araneidae</taxon>
        <taxon>Caerostris</taxon>
    </lineage>
</organism>
<evidence type="ECO:0000256" key="5">
    <source>
        <dbReference type="ARBA" id="ARBA00009759"/>
    </source>
</evidence>
<dbReference type="PANTHER" id="PTHR43028:SF4">
    <property type="entry name" value="INOSITOL MONOPHOSPHATASE 3"/>
    <property type="match status" value="1"/>
</dbReference>
<evidence type="ECO:0000256" key="9">
    <source>
        <dbReference type="ARBA" id="ARBA00022801"/>
    </source>
</evidence>
<name>A0AAV4RK73_9ARAC</name>
<dbReference type="EC" id="3.1.3.25" evidence="6"/>
<gene>
    <name evidence="15" type="primary">GA13929</name>
    <name evidence="15" type="ORF">CDAR_99881</name>
</gene>
<comment type="similarity">
    <text evidence="5">Belongs to the inositol monophosphatase superfamily.</text>
</comment>
<dbReference type="GO" id="GO:0008254">
    <property type="term" value="F:3'-nucleotidase activity"/>
    <property type="evidence" value="ECO:0007669"/>
    <property type="project" value="TreeGrafter"/>
</dbReference>
<feature type="binding site" evidence="14">
    <location>
        <position position="187"/>
    </location>
    <ligand>
        <name>Mg(2+)</name>
        <dbReference type="ChEBI" id="CHEBI:18420"/>
        <label>1</label>
        <note>catalytic</note>
    </ligand>
</feature>
<evidence type="ECO:0000256" key="14">
    <source>
        <dbReference type="PIRSR" id="PIRSR600760-2"/>
    </source>
</evidence>
<evidence type="ECO:0000256" key="10">
    <source>
        <dbReference type="ARBA" id="ARBA00022842"/>
    </source>
</evidence>
<dbReference type="SUPFAM" id="SSF56655">
    <property type="entry name" value="Carbohydrate phosphatase"/>
    <property type="match status" value="1"/>
</dbReference>
<comment type="caution">
    <text evidence="15">The sequence shown here is derived from an EMBL/GenBank/DDBJ whole genome shotgun (WGS) entry which is preliminary data.</text>
</comment>
<evidence type="ECO:0000256" key="4">
    <source>
        <dbReference type="ARBA" id="ARBA00005152"/>
    </source>
</evidence>
<evidence type="ECO:0000256" key="7">
    <source>
        <dbReference type="ARBA" id="ARBA00022692"/>
    </source>
</evidence>
<feature type="binding site" evidence="14">
    <location>
        <position position="184"/>
    </location>
    <ligand>
        <name>Mg(2+)</name>
        <dbReference type="ChEBI" id="CHEBI:18420"/>
        <label>1</label>
        <note>catalytic</note>
    </ligand>
</feature>
<dbReference type="GO" id="GO:0016020">
    <property type="term" value="C:membrane"/>
    <property type="evidence" value="ECO:0007669"/>
    <property type="project" value="UniProtKB-SubCell"/>
</dbReference>
<dbReference type="GO" id="GO:0005737">
    <property type="term" value="C:cytoplasm"/>
    <property type="evidence" value="ECO:0007669"/>
    <property type="project" value="UniProtKB-ARBA"/>
</dbReference>
<proteinExistence type="inferred from homology"/>
<dbReference type="FunFam" id="3.30.540.10:FF:000012">
    <property type="entry name" value="Blast:Putative inositol monophosphatase 3"/>
    <property type="match status" value="1"/>
</dbReference>
<comment type="catalytic activity">
    <reaction evidence="1">
        <text>a myo-inositol phosphate + H2O = myo-inositol + phosphate</text>
        <dbReference type="Rhea" id="RHEA:24056"/>
        <dbReference type="ChEBI" id="CHEBI:15377"/>
        <dbReference type="ChEBI" id="CHEBI:17268"/>
        <dbReference type="ChEBI" id="CHEBI:43474"/>
        <dbReference type="ChEBI" id="CHEBI:84139"/>
        <dbReference type="EC" id="3.1.3.25"/>
    </reaction>
</comment>
<evidence type="ECO:0000256" key="2">
    <source>
        <dbReference type="ARBA" id="ARBA00001946"/>
    </source>
</evidence>
<protein>
    <recommendedName>
        <fullName evidence="6">inositol-phosphate phosphatase</fullName>
        <ecNumber evidence="6">3.1.3.25</ecNumber>
    </recommendedName>
    <alternativeName>
        <fullName evidence="13">Myo-inositol monophosphatase A3</fullName>
    </alternativeName>
</protein>
<evidence type="ECO:0000256" key="11">
    <source>
        <dbReference type="ARBA" id="ARBA00022989"/>
    </source>
</evidence>
<evidence type="ECO:0000256" key="6">
    <source>
        <dbReference type="ARBA" id="ARBA00013106"/>
    </source>
</evidence>
<evidence type="ECO:0000313" key="15">
    <source>
        <dbReference type="EMBL" id="GIY20726.1"/>
    </source>
</evidence>
<feature type="binding site" evidence="14">
    <location>
        <position position="186"/>
    </location>
    <ligand>
        <name>Mg(2+)</name>
        <dbReference type="ChEBI" id="CHEBI:18420"/>
        <label>1</label>
        <note>catalytic</note>
    </ligand>
</feature>
<keyword evidence="12" id="KW-0472">Membrane</keyword>
<dbReference type="InterPro" id="IPR000760">
    <property type="entry name" value="Inositol_monophosphatase-like"/>
</dbReference>
<keyword evidence="16" id="KW-1185">Reference proteome</keyword>
<keyword evidence="7" id="KW-0812">Transmembrane</keyword>
<comment type="subcellular location">
    <subcellularLocation>
        <location evidence="3">Membrane</location>
        <topology evidence="3">Single-pass membrane protein</topology>
    </subcellularLocation>
</comment>
<evidence type="ECO:0000256" key="12">
    <source>
        <dbReference type="ARBA" id="ARBA00023136"/>
    </source>
</evidence>
<dbReference type="Gene3D" id="3.40.190.80">
    <property type="match status" value="1"/>
</dbReference>
<dbReference type="Proteomes" id="UP001054837">
    <property type="component" value="Unassembled WGS sequence"/>
</dbReference>
<sequence length="370" mass="41621">MKLDHFGADSELHKSGFDYMYDMFENNIKTYEDGSTSTESEFDLKNYNVINQIEYIDYTLQNNPSNFVVKQDDSNLVSLKRLLSVCIDAAKSGGAQLISVRRNFDLKKIWGVLSTEQADNPVVVGRKRSLQAITHKLKHSFPNIKIVSRKSNGFKVEPYEGRIQIDNASNDVLVPSNNILVWVDSLDAEREYHYNLLDYVTTMVCVAVKGQPVIGIIHQPFENFTKWGWVGNGISHDPYPAASEPHDVSRPLSIIISPRHFVPVKSRIKLSIGYEIDMIAAYGAGYKVLQVTEGKADALFHVNDVKKWKICAGNAIMNAENGKFTNVDGSNIEYGDSYNITHKRGIIASILDHDTFLKLTSFEIFNTESA</sequence>
<evidence type="ECO:0000256" key="8">
    <source>
        <dbReference type="ARBA" id="ARBA00022723"/>
    </source>
</evidence>
<keyword evidence="9" id="KW-0378">Hydrolase</keyword>
<keyword evidence="11" id="KW-1133">Transmembrane helix</keyword>
<reference evidence="15 16" key="1">
    <citation type="submission" date="2021-06" db="EMBL/GenBank/DDBJ databases">
        <title>Caerostris darwini draft genome.</title>
        <authorList>
            <person name="Kono N."/>
            <person name="Arakawa K."/>
        </authorList>
    </citation>
    <scope>NUCLEOTIDE SEQUENCE [LARGE SCALE GENOMIC DNA]</scope>
</reference>
<accession>A0AAV4RK73</accession>
<dbReference type="Pfam" id="PF00459">
    <property type="entry name" value="Inositol_P"/>
    <property type="match status" value="1"/>
</dbReference>
<evidence type="ECO:0000313" key="16">
    <source>
        <dbReference type="Proteomes" id="UP001054837"/>
    </source>
</evidence>
<dbReference type="InterPro" id="IPR050725">
    <property type="entry name" value="CysQ/Inositol_MonoPase"/>
</dbReference>
<dbReference type="EMBL" id="BPLQ01006205">
    <property type="protein sequence ID" value="GIY20726.1"/>
    <property type="molecule type" value="Genomic_DNA"/>
</dbReference>
<comment type="pathway">
    <text evidence="4">Polyol metabolism; myo-inositol biosynthesis; myo-inositol from D-glucose 6-phosphate: step 2/2.</text>
</comment>
<dbReference type="GO" id="GO:0046872">
    <property type="term" value="F:metal ion binding"/>
    <property type="evidence" value="ECO:0007669"/>
    <property type="project" value="UniProtKB-KW"/>
</dbReference>